<keyword evidence="4" id="KW-0964">Secreted</keyword>
<evidence type="ECO:0000313" key="10">
    <source>
        <dbReference type="Proteomes" id="UP000323386"/>
    </source>
</evidence>
<evidence type="ECO:0000256" key="3">
    <source>
        <dbReference type="ARBA" id="ARBA00013279"/>
    </source>
</evidence>
<protein>
    <recommendedName>
        <fullName evidence="3">triacylglycerol lipase</fullName>
        <ecNumber evidence="3">3.1.1.3</ecNumber>
    </recommendedName>
</protein>
<accession>A0A5C3F0N6</accession>
<keyword evidence="8" id="KW-0732">Signal</keyword>
<dbReference type="Proteomes" id="UP000323386">
    <property type="component" value="Unassembled WGS sequence"/>
</dbReference>
<dbReference type="PIRSF" id="PIRSF029171">
    <property type="entry name" value="Esterase_LipA"/>
    <property type="match status" value="1"/>
</dbReference>
<name>A0A5C3F0N6_9BASI</name>
<evidence type="ECO:0000256" key="1">
    <source>
        <dbReference type="ARBA" id="ARBA00001024"/>
    </source>
</evidence>
<reference evidence="9 10" key="1">
    <citation type="submission" date="2018-03" db="EMBL/GenBank/DDBJ databases">
        <authorList>
            <person name="Guldener U."/>
        </authorList>
    </citation>
    <scope>NUCLEOTIDE SEQUENCE [LARGE SCALE GENOMIC DNA]</scope>
    <source>
        <strain evidence="9 10">DAOM196992</strain>
    </source>
</reference>
<evidence type="ECO:0000256" key="6">
    <source>
        <dbReference type="ARBA" id="ARBA00022963"/>
    </source>
</evidence>
<evidence type="ECO:0000256" key="2">
    <source>
        <dbReference type="ARBA" id="ARBA00004613"/>
    </source>
</evidence>
<keyword evidence="5" id="KW-0378">Hydrolase</keyword>
<gene>
    <name evidence="9" type="ORF">PSFLO_02481</name>
</gene>
<dbReference type="EC" id="3.1.1.3" evidence="3"/>
<dbReference type="GO" id="GO:0016042">
    <property type="term" value="P:lipid catabolic process"/>
    <property type="evidence" value="ECO:0007669"/>
    <property type="project" value="UniProtKB-KW"/>
</dbReference>
<dbReference type="EMBL" id="OOIP01000005">
    <property type="protein sequence ID" value="SPO37009.1"/>
    <property type="molecule type" value="Genomic_DNA"/>
</dbReference>
<dbReference type="Gene3D" id="1.10.260.130">
    <property type="match status" value="1"/>
</dbReference>
<dbReference type="Pfam" id="PF03583">
    <property type="entry name" value="LIP"/>
    <property type="match status" value="1"/>
</dbReference>
<comment type="catalytic activity">
    <reaction evidence="1">
        <text>a triacylglycerol + H2O = a diacylglycerol + a fatty acid + H(+)</text>
        <dbReference type="Rhea" id="RHEA:12044"/>
        <dbReference type="ChEBI" id="CHEBI:15377"/>
        <dbReference type="ChEBI" id="CHEBI:15378"/>
        <dbReference type="ChEBI" id="CHEBI:17855"/>
        <dbReference type="ChEBI" id="CHEBI:18035"/>
        <dbReference type="ChEBI" id="CHEBI:28868"/>
        <dbReference type="EC" id="3.1.1.3"/>
    </reaction>
</comment>
<evidence type="ECO:0000313" key="9">
    <source>
        <dbReference type="EMBL" id="SPO37009.1"/>
    </source>
</evidence>
<sequence>MQIQRLQPILGAIALALLCLPAALATSATAHEGLVGRANPDFPAPDVDPFYKPSGNLAAARRGQVLRRRSFPSVFAGPDLEKSFHLLYRTEDTFNQPEATVASIFVPAKPSSPPRILSVQAWVDSNSPDCAYSWAVVKDSGSGTAIENFLDPGTYIKWALSKGYYVVTPDFLGPKSTFIAGYQSGQAILDGIKALIRDQNLPKDTAVGMVGYSGGAHATVWASTLHEKYAPELNIVGAAHGGTPIDPKNTLLFLNGGHYAGFAAAGLIGLKDTYPKLDAYIESIITDKGRTVLSRFKQAGYCVLQVSGSESDGLNIFNYTTVKDPLDNPVAVEVLKRESLLESYADRELPVPKFPRFLYHALGDDIVPYNDEQQYVKDQCARGANIQFSTLLLANHLVGVFAGVAPSIDFLQQAFEDKTPNVACGSVLPALEISLDSNKADDVMGKGVADQARAGRDKAEGLFGGLGSSHRRRFVRDRRGRN</sequence>
<dbReference type="InterPro" id="IPR029058">
    <property type="entry name" value="AB_hydrolase_fold"/>
</dbReference>
<proteinExistence type="predicted"/>
<dbReference type="GO" id="GO:0005576">
    <property type="term" value="C:extracellular region"/>
    <property type="evidence" value="ECO:0007669"/>
    <property type="project" value="UniProtKB-SubCell"/>
</dbReference>
<comment type="subcellular location">
    <subcellularLocation>
        <location evidence="2">Secreted</location>
    </subcellularLocation>
</comment>
<dbReference type="OrthoDB" id="2373480at2759"/>
<keyword evidence="7" id="KW-0443">Lipid metabolism</keyword>
<dbReference type="GO" id="GO:0004806">
    <property type="term" value="F:triacylglycerol lipase activity"/>
    <property type="evidence" value="ECO:0007669"/>
    <property type="project" value="UniProtKB-EC"/>
</dbReference>
<feature type="signal peptide" evidence="8">
    <location>
        <begin position="1"/>
        <end position="25"/>
    </location>
</feature>
<dbReference type="PANTHER" id="PTHR34853">
    <property type="match status" value="1"/>
</dbReference>
<keyword evidence="6" id="KW-0442">Lipid degradation</keyword>
<dbReference type="SUPFAM" id="SSF53474">
    <property type="entry name" value="alpha/beta-Hydrolases"/>
    <property type="match status" value="1"/>
</dbReference>
<evidence type="ECO:0000256" key="7">
    <source>
        <dbReference type="ARBA" id="ARBA00023098"/>
    </source>
</evidence>
<dbReference type="PANTHER" id="PTHR34853:SF1">
    <property type="entry name" value="LIPASE 5"/>
    <property type="match status" value="1"/>
</dbReference>
<organism evidence="9 10">
    <name type="scientific">Pseudozyma flocculosa</name>
    <dbReference type="NCBI Taxonomy" id="84751"/>
    <lineage>
        <taxon>Eukaryota</taxon>
        <taxon>Fungi</taxon>
        <taxon>Dikarya</taxon>
        <taxon>Basidiomycota</taxon>
        <taxon>Ustilaginomycotina</taxon>
        <taxon>Ustilaginomycetes</taxon>
        <taxon>Ustilaginales</taxon>
        <taxon>Ustilaginaceae</taxon>
        <taxon>Pseudozyma</taxon>
    </lineage>
</organism>
<evidence type="ECO:0000256" key="5">
    <source>
        <dbReference type="ARBA" id="ARBA00022801"/>
    </source>
</evidence>
<evidence type="ECO:0000256" key="8">
    <source>
        <dbReference type="SAM" id="SignalP"/>
    </source>
</evidence>
<dbReference type="AlphaFoldDB" id="A0A5C3F0N6"/>
<evidence type="ECO:0000256" key="4">
    <source>
        <dbReference type="ARBA" id="ARBA00022525"/>
    </source>
</evidence>
<dbReference type="InterPro" id="IPR005152">
    <property type="entry name" value="Lipase_secreted"/>
</dbReference>
<feature type="chain" id="PRO_5022877076" description="triacylglycerol lipase" evidence="8">
    <location>
        <begin position="26"/>
        <end position="482"/>
    </location>
</feature>
<dbReference type="Gene3D" id="3.40.50.1820">
    <property type="entry name" value="alpha/beta hydrolase"/>
    <property type="match status" value="1"/>
</dbReference>
<keyword evidence="10" id="KW-1185">Reference proteome</keyword>